<protein>
    <submittedName>
        <fullName evidence="2">EAL domain-containing protein</fullName>
    </submittedName>
</protein>
<dbReference type="InterPro" id="IPR001633">
    <property type="entry name" value="EAL_dom"/>
</dbReference>
<sequence length="235" mass="26540">MNGNLWNGIELFPLYQRIVRLTQSSTDFAYEATIRGKAASGKYLLPSVLFRQAQGKQMLLDYKARHIAIREAASFIKDSLLFLNCHALSLQAGFIFEDVTKLELPIQQLVLEITEQTRIDNVESLKQELTALRELGMKVALDDFGAGFSNFWLVEALEPDYIKLDRSITANVDLSDQARRVIEGMVAFADKVKIQLIAEGIERETQRDILLELGVTYGQGFFLGHPFALPKTQQL</sequence>
<dbReference type="RefSeq" id="WP_380029060.1">
    <property type="nucleotide sequence ID" value="NZ_JBHSHC010000153.1"/>
</dbReference>
<name>A0ABV9Q7D4_9BACL</name>
<reference evidence="3" key="1">
    <citation type="journal article" date="2019" name="Int. J. Syst. Evol. Microbiol.">
        <title>The Global Catalogue of Microorganisms (GCM) 10K type strain sequencing project: providing services to taxonomists for standard genome sequencing and annotation.</title>
        <authorList>
            <consortium name="The Broad Institute Genomics Platform"/>
            <consortium name="The Broad Institute Genome Sequencing Center for Infectious Disease"/>
            <person name="Wu L."/>
            <person name="Ma J."/>
        </authorList>
    </citation>
    <scope>NUCLEOTIDE SEQUENCE [LARGE SCALE GENOMIC DNA]</scope>
    <source>
        <strain evidence="3">WYCCWR 12678</strain>
    </source>
</reference>
<dbReference type="SMART" id="SM00052">
    <property type="entry name" value="EAL"/>
    <property type="match status" value="1"/>
</dbReference>
<dbReference type="EMBL" id="JBHSHC010000153">
    <property type="protein sequence ID" value="MFC4769950.1"/>
    <property type="molecule type" value="Genomic_DNA"/>
</dbReference>
<dbReference type="PANTHER" id="PTHR33121">
    <property type="entry name" value="CYCLIC DI-GMP PHOSPHODIESTERASE PDEF"/>
    <property type="match status" value="1"/>
</dbReference>
<dbReference type="Gene3D" id="3.20.20.450">
    <property type="entry name" value="EAL domain"/>
    <property type="match status" value="1"/>
</dbReference>
<evidence type="ECO:0000259" key="1">
    <source>
        <dbReference type="PROSITE" id="PS50883"/>
    </source>
</evidence>
<dbReference type="InterPro" id="IPR050706">
    <property type="entry name" value="Cyclic-di-GMP_PDE-like"/>
</dbReference>
<dbReference type="InterPro" id="IPR035919">
    <property type="entry name" value="EAL_sf"/>
</dbReference>
<dbReference type="Proteomes" id="UP001596002">
    <property type="component" value="Unassembled WGS sequence"/>
</dbReference>
<dbReference type="SUPFAM" id="SSF141868">
    <property type="entry name" value="EAL domain-like"/>
    <property type="match status" value="1"/>
</dbReference>
<dbReference type="CDD" id="cd01948">
    <property type="entry name" value="EAL"/>
    <property type="match status" value="1"/>
</dbReference>
<dbReference type="Pfam" id="PF00563">
    <property type="entry name" value="EAL"/>
    <property type="match status" value="1"/>
</dbReference>
<comment type="caution">
    <text evidence="2">The sequence shown here is derived from an EMBL/GenBank/DDBJ whole genome shotgun (WGS) entry which is preliminary data.</text>
</comment>
<proteinExistence type="predicted"/>
<keyword evidence="3" id="KW-1185">Reference proteome</keyword>
<accession>A0ABV9Q7D4</accession>
<dbReference type="PROSITE" id="PS50883">
    <property type="entry name" value="EAL"/>
    <property type="match status" value="1"/>
</dbReference>
<evidence type="ECO:0000313" key="3">
    <source>
        <dbReference type="Proteomes" id="UP001596002"/>
    </source>
</evidence>
<dbReference type="PANTHER" id="PTHR33121:SF76">
    <property type="entry name" value="SIGNALING PROTEIN"/>
    <property type="match status" value="1"/>
</dbReference>
<organism evidence="2 3">
    <name type="scientific">Effusibacillus consociatus</name>
    <dbReference type="NCBI Taxonomy" id="1117041"/>
    <lineage>
        <taxon>Bacteria</taxon>
        <taxon>Bacillati</taxon>
        <taxon>Bacillota</taxon>
        <taxon>Bacilli</taxon>
        <taxon>Bacillales</taxon>
        <taxon>Alicyclobacillaceae</taxon>
        <taxon>Effusibacillus</taxon>
    </lineage>
</organism>
<feature type="domain" description="EAL" evidence="1">
    <location>
        <begin position="1"/>
        <end position="235"/>
    </location>
</feature>
<evidence type="ECO:0000313" key="2">
    <source>
        <dbReference type="EMBL" id="MFC4769950.1"/>
    </source>
</evidence>
<gene>
    <name evidence="2" type="ORF">ACFO8Q_21940</name>
</gene>